<proteinExistence type="predicted"/>
<keyword evidence="1" id="KW-0539">Nucleus</keyword>
<dbReference type="InterPro" id="IPR009071">
    <property type="entry name" value="HMG_box_dom"/>
</dbReference>
<reference evidence="3" key="1">
    <citation type="submission" date="2021-06" db="EMBL/GenBank/DDBJ databases">
        <authorList>
            <person name="Kallberg Y."/>
            <person name="Tangrot J."/>
            <person name="Rosling A."/>
        </authorList>
    </citation>
    <scope>NUCLEOTIDE SEQUENCE</scope>
    <source>
        <strain evidence="3">IA702</strain>
    </source>
</reference>
<keyword evidence="4" id="KW-1185">Reference proteome</keyword>
<name>A0A9N9GC67_9GLOM</name>
<evidence type="ECO:0000259" key="2">
    <source>
        <dbReference type="PROSITE" id="PS50118"/>
    </source>
</evidence>
<evidence type="ECO:0000256" key="1">
    <source>
        <dbReference type="PROSITE-ProRule" id="PRU00267"/>
    </source>
</evidence>
<protein>
    <submittedName>
        <fullName evidence="3">3510_t:CDS:1</fullName>
    </submittedName>
</protein>
<evidence type="ECO:0000313" key="3">
    <source>
        <dbReference type="EMBL" id="CAG8596680.1"/>
    </source>
</evidence>
<evidence type="ECO:0000313" key="4">
    <source>
        <dbReference type="Proteomes" id="UP000789572"/>
    </source>
</evidence>
<organism evidence="3 4">
    <name type="scientific">Paraglomus occultum</name>
    <dbReference type="NCBI Taxonomy" id="144539"/>
    <lineage>
        <taxon>Eukaryota</taxon>
        <taxon>Fungi</taxon>
        <taxon>Fungi incertae sedis</taxon>
        <taxon>Mucoromycota</taxon>
        <taxon>Glomeromycotina</taxon>
        <taxon>Glomeromycetes</taxon>
        <taxon>Paraglomerales</taxon>
        <taxon>Paraglomeraceae</taxon>
        <taxon>Paraglomus</taxon>
    </lineage>
</organism>
<dbReference type="EMBL" id="CAJVPJ010001582">
    <property type="protein sequence ID" value="CAG8596680.1"/>
    <property type="molecule type" value="Genomic_DNA"/>
</dbReference>
<feature type="DNA-binding region" description="HMG box" evidence="1">
    <location>
        <begin position="54"/>
        <end position="124"/>
    </location>
</feature>
<dbReference type="Gene3D" id="1.10.30.10">
    <property type="entry name" value="High mobility group box domain"/>
    <property type="match status" value="1"/>
</dbReference>
<keyword evidence="1" id="KW-0238">DNA-binding</keyword>
<dbReference type="PROSITE" id="PS50118">
    <property type="entry name" value="HMG_BOX_2"/>
    <property type="match status" value="1"/>
</dbReference>
<comment type="caution">
    <text evidence="3">The sequence shown here is derived from an EMBL/GenBank/DDBJ whole genome shotgun (WGS) entry which is preliminary data.</text>
</comment>
<dbReference type="Proteomes" id="UP000789572">
    <property type="component" value="Unassembled WGS sequence"/>
</dbReference>
<dbReference type="InterPro" id="IPR036910">
    <property type="entry name" value="HMG_box_dom_sf"/>
</dbReference>
<dbReference type="SMART" id="SM00398">
    <property type="entry name" value="HMG"/>
    <property type="match status" value="1"/>
</dbReference>
<dbReference type="Pfam" id="PF00505">
    <property type="entry name" value="HMG_box"/>
    <property type="match status" value="1"/>
</dbReference>
<accession>A0A9N9GC67</accession>
<gene>
    <name evidence="3" type="ORF">POCULU_LOCUS7249</name>
</gene>
<sequence>MSPTFPTTSPPNSMNILTSHEYDILLNPPYTLSVSLDSLIKPKRGRNRNHCSKPPRPSNSWILFRTNFTSRLRSQYPENSYSIVDISRMAGKDWESQPTTVKQYFCALSKLADKRHKETYSDYTFRPEKSKRNKRKNLLFKEVDKAKLIQDGNNATKMTRDNIQLDNSVQLNADNAVEQGSVQQNENENKHFQLSPDEYVSLSRFVHEQPNEFEELSVSDEYTLLVDSVPLTNHIEYDRLHEYTHVELSTLLGTFLHEHGQFVAYGQYAPSNELVSHIDEQYDSLINESLFTNGFGIPGNERYDVQPSHDVISAATDVNHMFCSNDMLNRPL</sequence>
<dbReference type="CDD" id="cd01389">
    <property type="entry name" value="HMG-box_ROX1-like"/>
    <property type="match status" value="1"/>
</dbReference>
<dbReference type="OrthoDB" id="6247875at2759"/>
<dbReference type="GO" id="GO:0005634">
    <property type="term" value="C:nucleus"/>
    <property type="evidence" value="ECO:0007669"/>
    <property type="project" value="UniProtKB-UniRule"/>
</dbReference>
<feature type="domain" description="HMG box" evidence="2">
    <location>
        <begin position="54"/>
        <end position="124"/>
    </location>
</feature>
<dbReference type="SUPFAM" id="SSF47095">
    <property type="entry name" value="HMG-box"/>
    <property type="match status" value="1"/>
</dbReference>
<dbReference type="GO" id="GO:0003677">
    <property type="term" value="F:DNA binding"/>
    <property type="evidence" value="ECO:0007669"/>
    <property type="project" value="UniProtKB-UniRule"/>
</dbReference>
<dbReference type="AlphaFoldDB" id="A0A9N9GC67"/>